<gene>
    <name evidence="4" type="ORF">IAA55_10400</name>
</gene>
<dbReference type="SUPFAM" id="SSF46689">
    <property type="entry name" value="Homeodomain-like"/>
    <property type="match status" value="1"/>
</dbReference>
<reference evidence="4" key="2">
    <citation type="journal article" date="2021" name="PeerJ">
        <title>Extensive microbial diversity within the chicken gut microbiome revealed by metagenomics and culture.</title>
        <authorList>
            <person name="Gilroy R."/>
            <person name="Ravi A."/>
            <person name="Getino M."/>
            <person name="Pursley I."/>
            <person name="Horton D.L."/>
            <person name="Alikhan N.F."/>
            <person name="Baker D."/>
            <person name="Gharbi K."/>
            <person name="Hall N."/>
            <person name="Watson M."/>
            <person name="Adriaenssens E.M."/>
            <person name="Foster-Nyarko E."/>
            <person name="Jarju S."/>
            <person name="Secka A."/>
            <person name="Antonio M."/>
            <person name="Oren A."/>
            <person name="Chaudhuri R.R."/>
            <person name="La Ragione R."/>
            <person name="Hildebrand F."/>
            <person name="Pallen M.J."/>
        </authorList>
    </citation>
    <scope>NUCLEOTIDE SEQUENCE</scope>
    <source>
        <strain evidence="4">ChiSjej5B23-6657</strain>
    </source>
</reference>
<evidence type="ECO:0000256" key="2">
    <source>
        <dbReference type="PROSITE-ProRule" id="PRU00335"/>
    </source>
</evidence>
<name>A0A9D1JBT5_9FIRM</name>
<sequence>MDLRVKKTERAIRRAFYELMLEKPIPKITVKELAERAEINKTTFYAHYETIYDLLGTLEQEAIDTVLENLDEFRLLFDDPRTFVYNLYDIFKVCDKNQMKHFPASHSFSRHLGSAIVKRVQQQGIQVEDYEDVGVLIAFLINGLLGLKSDEGSDLSKESLDYLATFVEGGIRSLPPLRTHS</sequence>
<evidence type="ECO:0000313" key="4">
    <source>
        <dbReference type="EMBL" id="HIR71673.1"/>
    </source>
</evidence>
<keyword evidence="1 2" id="KW-0238">DNA-binding</keyword>
<evidence type="ECO:0000313" key="5">
    <source>
        <dbReference type="Proteomes" id="UP000823912"/>
    </source>
</evidence>
<evidence type="ECO:0000259" key="3">
    <source>
        <dbReference type="PROSITE" id="PS50977"/>
    </source>
</evidence>
<dbReference type="EMBL" id="DVHM01000180">
    <property type="protein sequence ID" value="HIR71673.1"/>
    <property type="molecule type" value="Genomic_DNA"/>
</dbReference>
<dbReference type="Pfam" id="PF00440">
    <property type="entry name" value="TetR_N"/>
    <property type="match status" value="1"/>
</dbReference>
<proteinExistence type="predicted"/>
<dbReference type="Proteomes" id="UP000823912">
    <property type="component" value="Unassembled WGS sequence"/>
</dbReference>
<dbReference type="Gene3D" id="1.10.357.10">
    <property type="entry name" value="Tetracycline Repressor, domain 2"/>
    <property type="match status" value="1"/>
</dbReference>
<dbReference type="PANTHER" id="PTHR43479:SF7">
    <property type="entry name" value="TETR-FAMILY TRANSCRIPTIONAL REGULATOR"/>
    <property type="match status" value="1"/>
</dbReference>
<feature type="DNA-binding region" description="H-T-H motif" evidence="2">
    <location>
        <begin position="29"/>
        <end position="48"/>
    </location>
</feature>
<evidence type="ECO:0000256" key="1">
    <source>
        <dbReference type="ARBA" id="ARBA00023125"/>
    </source>
</evidence>
<dbReference type="AlphaFoldDB" id="A0A9D1JBT5"/>
<dbReference type="GO" id="GO:0003677">
    <property type="term" value="F:DNA binding"/>
    <property type="evidence" value="ECO:0007669"/>
    <property type="project" value="UniProtKB-UniRule"/>
</dbReference>
<organism evidence="4 5">
    <name type="scientific">Candidatus Pullilachnospira gallistercoris</name>
    <dbReference type="NCBI Taxonomy" id="2840911"/>
    <lineage>
        <taxon>Bacteria</taxon>
        <taxon>Bacillati</taxon>
        <taxon>Bacillota</taxon>
        <taxon>Clostridia</taxon>
        <taxon>Lachnospirales</taxon>
        <taxon>Lachnospiraceae</taxon>
        <taxon>Lachnospiraceae incertae sedis</taxon>
        <taxon>Candidatus Pullilachnospira</taxon>
    </lineage>
</organism>
<reference evidence="4" key="1">
    <citation type="submission" date="2020-10" db="EMBL/GenBank/DDBJ databases">
        <authorList>
            <person name="Gilroy R."/>
        </authorList>
    </citation>
    <scope>NUCLEOTIDE SEQUENCE</scope>
    <source>
        <strain evidence="4">ChiSjej5B23-6657</strain>
    </source>
</reference>
<dbReference type="InterPro" id="IPR050624">
    <property type="entry name" value="HTH-type_Tx_Regulator"/>
</dbReference>
<dbReference type="PANTHER" id="PTHR43479">
    <property type="entry name" value="ACREF/ENVCD OPERON REPRESSOR-RELATED"/>
    <property type="match status" value="1"/>
</dbReference>
<protein>
    <submittedName>
        <fullName evidence="4">TetR family transcriptional regulator</fullName>
    </submittedName>
</protein>
<dbReference type="InterPro" id="IPR009057">
    <property type="entry name" value="Homeodomain-like_sf"/>
</dbReference>
<dbReference type="PROSITE" id="PS50977">
    <property type="entry name" value="HTH_TETR_2"/>
    <property type="match status" value="1"/>
</dbReference>
<comment type="caution">
    <text evidence="4">The sequence shown here is derived from an EMBL/GenBank/DDBJ whole genome shotgun (WGS) entry which is preliminary data.</text>
</comment>
<accession>A0A9D1JBT5</accession>
<dbReference type="InterPro" id="IPR001647">
    <property type="entry name" value="HTH_TetR"/>
</dbReference>
<feature type="domain" description="HTH tetR-type" evidence="3">
    <location>
        <begin position="6"/>
        <end position="66"/>
    </location>
</feature>